<feature type="transmembrane region" description="Helical" evidence="1">
    <location>
        <begin position="116"/>
        <end position="138"/>
    </location>
</feature>
<dbReference type="InterPro" id="IPR012373">
    <property type="entry name" value="Ferrdict_sens_TM"/>
</dbReference>
<accession>A0ABV9T6N8</accession>
<evidence type="ECO:0000259" key="2">
    <source>
        <dbReference type="Pfam" id="PF04773"/>
    </source>
</evidence>
<keyword evidence="5" id="KW-1185">Reference proteome</keyword>
<keyword evidence="1" id="KW-1133">Transmembrane helix</keyword>
<dbReference type="Proteomes" id="UP001595818">
    <property type="component" value="Unassembled WGS sequence"/>
</dbReference>
<dbReference type="RefSeq" id="WP_377068198.1">
    <property type="nucleotide sequence ID" value="NZ_JBHSJJ010000017.1"/>
</dbReference>
<keyword evidence="1" id="KW-0812">Transmembrane</keyword>
<name>A0ABV9T6N8_9BACT</name>
<dbReference type="Gene3D" id="2.60.120.1440">
    <property type="match status" value="1"/>
</dbReference>
<dbReference type="PANTHER" id="PTHR30273:SF2">
    <property type="entry name" value="PROTEIN FECR"/>
    <property type="match status" value="1"/>
</dbReference>
<reference evidence="5" key="1">
    <citation type="journal article" date="2019" name="Int. J. Syst. Evol. Microbiol.">
        <title>The Global Catalogue of Microorganisms (GCM) 10K type strain sequencing project: providing services to taxonomists for standard genome sequencing and annotation.</title>
        <authorList>
            <consortium name="The Broad Institute Genomics Platform"/>
            <consortium name="The Broad Institute Genome Sequencing Center for Infectious Disease"/>
            <person name="Wu L."/>
            <person name="Ma J."/>
        </authorList>
    </citation>
    <scope>NUCLEOTIDE SEQUENCE [LARGE SCALE GENOMIC DNA]</scope>
    <source>
        <strain evidence="5">CGMCC 4.7466</strain>
    </source>
</reference>
<sequence>MDISEYKVEDFVLDPDFKKWVLNPDRETNIIWEKCLEDYPEKVDQVKVAREILINLNVKTRKLQTADKEGLWRAISGKLEEEAPGVGPAAKTVPIGIQGTIRRIEKRVYISRQNHWAAKVASVALLVFALGAAFSLYFDKPLGEEKQLKPEVMVHATSPGVKSSLTLSDGTKVILNSGSKLSYVKNFSSGEREVFLEGEAFFDVYRDEARPFRVYTGEVVTTVLGTSFNVSTRDGEMISVALVSGKVSVKSSRSDTGEMLLEKGEMALVSTNDFSMKKKVFSEEQVIGWTKGMIVFDRTPMQEAFAILENWYGVEIVLAGNIPSSLVFSGKFKEETLANILRGLSYSWEFDYTIRDDQVKIHFK</sequence>
<dbReference type="Pfam" id="PF16344">
    <property type="entry name" value="FecR_C"/>
    <property type="match status" value="1"/>
</dbReference>
<feature type="domain" description="FecR protein" evidence="2">
    <location>
        <begin position="155"/>
        <end position="247"/>
    </location>
</feature>
<organism evidence="4 5">
    <name type="scientific">Negadavirga shengliensis</name>
    <dbReference type="NCBI Taxonomy" id="1389218"/>
    <lineage>
        <taxon>Bacteria</taxon>
        <taxon>Pseudomonadati</taxon>
        <taxon>Bacteroidota</taxon>
        <taxon>Cytophagia</taxon>
        <taxon>Cytophagales</taxon>
        <taxon>Cyclobacteriaceae</taxon>
        <taxon>Negadavirga</taxon>
    </lineage>
</organism>
<feature type="domain" description="Protein FecR C-terminal" evidence="3">
    <location>
        <begin position="294"/>
        <end position="361"/>
    </location>
</feature>
<evidence type="ECO:0000256" key="1">
    <source>
        <dbReference type="SAM" id="Phobius"/>
    </source>
</evidence>
<dbReference type="Pfam" id="PF04773">
    <property type="entry name" value="FecR"/>
    <property type="match status" value="1"/>
</dbReference>
<comment type="caution">
    <text evidence="4">The sequence shown here is derived from an EMBL/GenBank/DDBJ whole genome shotgun (WGS) entry which is preliminary data.</text>
</comment>
<protein>
    <submittedName>
        <fullName evidence="4">FecR family protein</fullName>
    </submittedName>
</protein>
<evidence type="ECO:0000259" key="3">
    <source>
        <dbReference type="Pfam" id="PF16344"/>
    </source>
</evidence>
<dbReference type="PANTHER" id="PTHR30273">
    <property type="entry name" value="PERIPLASMIC SIGNAL SENSOR AND SIGMA FACTOR ACTIVATOR FECR-RELATED"/>
    <property type="match status" value="1"/>
</dbReference>
<dbReference type="InterPro" id="IPR006860">
    <property type="entry name" value="FecR"/>
</dbReference>
<keyword evidence="1" id="KW-0472">Membrane</keyword>
<evidence type="ECO:0000313" key="4">
    <source>
        <dbReference type="EMBL" id="MFC4874395.1"/>
    </source>
</evidence>
<dbReference type="InterPro" id="IPR032508">
    <property type="entry name" value="FecR_C"/>
</dbReference>
<gene>
    <name evidence="4" type="ORF">ACFPFU_22015</name>
</gene>
<proteinExistence type="predicted"/>
<dbReference type="Gene3D" id="3.55.50.30">
    <property type="match status" value="1"/>
</dbReference>
<evidence type="ECO:0000313" key="5">
    <source>
        <dbReference type="Proteomes" id="UP001595818"/>
    </source>
</evidence>
<dbReference type="EMBL" id="JBHSJJ010000017">
    <property type="protein sequence ID" value="MFC4874395.1"/>
    <property type="molecule type" value="Genomic_DNA"/>
</dbReference>